<evidence type="ECO:0000256" key="4">
    <source>
        <dbReference type="PROSITE-ProRule" id="PRU00108"/>
    </source>
</evidence>
<feature type="compositionally biased region" description="Polar residues" evidence="6">
    <location>
        <begin position="277"/>
        <end position="296"/>
    </location>
</feature>
<proteinExistence type="inferred from homology"/>
<comment type="caution">
    <text evidence="8">The sequence shown here is derived from an EMBL/GenBank/DDBJ whole genome shotgun (WGS) entry which is preliminary data.</text>
</comment>
<dbReference type="InterPro" id="IPR001356">
    <property type="entry name" value="HD"/>
</dbReference>
<protein>
    <recommendedName>
        <fullName evidence="7">Homeobox domain-containing protein</fullName>
    </recommendedName>
</protein>
<sequence length="510" mass="52173">MAPPDNSNLHQTSHMHQTPQPNHFSAGLMASRLPCFFSSGENLAQLQAHSNSVTGSDRGQGFTDSLLSTMTAASGVGLGPCPSFFPSLLAETCYPGFGLNGSLIPSSSTGQVQNSAASPSSSCSSPFGPSSLFAPFSAANYGEFEQAEMLTMLAKMSANLRAAAVAATSPSAPEPSFTITSAGSLNTQAGSSLLAPGATGLPITGGCFRSGHMGPGNAGSEPFPSGGPPLASVPLVNSQSNWSLRAGVLACELSERAMLPPSNIVDSAERVPGQSGLMSTLSVTSGAGESGSNSRNLLLCPGLGSSSDGDEDSEVDGDAVEGDPEGFTGAEISRSHAEALLSHMTCRGEGDEGDCDEDEDDNDDEVHAKSISGRDSRGTRAREQQNDTVDSHVAPAGPGSLGHAKRMSGVCASSAERRAACGSPVSPGGLNCLGSGFARGQSGASGGELAVGLGSVASYLDQSKRYRTSYTHHQTKVLEASFRHERYISRPQRAQLAVELGLPENTIKVS</sequence>
<evidence type="ECO:0000256" key="2">
    <source>
        <dbReference type="ARBA" id="ARBA00022473"/>
    </source>
</evidence>
<reference evidence="8" key="1">
    <citation type="submission" date="2018-11" db="EMBL/GenBank/DDBJ databases">
        <authorList>
            <consortium name="Pathogen Informatics"/>
        </authorList>
    </citation>
    <scope>NUCLEOTIDE SEQUENCE</scope>
</reference>
<dbReference type="OrthoDB" id="6286142at2759"/>
<dbReference type="GO" id="GO:0000981">
    <property type="term" value="F:DNA-binding transcription factor activity, RNA polymerase II-specific"/>
    <property type="evidence" value="ECO:0007669"/>
    <property type="project" value="TreeGrafter"/>
</dbReference>
<dbReference type="Gene3D" id="1.10.10.60">
    <property type="entry name" value="Homeodomain-like"/>
    <property type="match status" value="1"/>
</dbReference>
<keyword evidence="4 5" id="KW-0371">Homeobox</keyword>
<dbReference type="PANTHER" id="PTHR46294">
    <property type="entry name" value="SEGMENTATION PROTEIN EVEN-SKIPPED"/>
    <property type="match status" value="1"/>
</dbReference>
<dbReference type="EMBL" id="CAAALY010059299">
    <property type="protein sequence ID" value="VEL22961.1"/>
    <property type="molecule type" value="Genomic_DNA"/>
</dbReference>
<comment type="similarity">
    <text evidence="3">Belongs to the even-skipped homeobox family.</text>
</comment>
<evidence type="ECO:0000256" key="3">
    <source>
        <dbReference type="ARBA" id="ARBA00038449"/>
    </source>
</evidence>
<evidence type="ECO:0000313" key="8">
    <source>
        <dbReference type="EMBL" id="VEL22961.1"/>
    </source>
</evidence>
<dbReference type="InterPro" id="IPR052002">
    <property type="entry name" value="Even-skipped_HD"/>
</dbReference>
<dbReference type="PANTHER" id="PTHR46294:SF3">
    <property type="entry name" value="EVEN-SKIPPED-LIKE1"/>
    <property type="match status" value="1"/>
</dbReference>
<evidence type="ECO:0000256" key="1">
    <source>
        <dbReference type="ARBA" id="ARBA00004123"/>
    </source>
</evidence>
<feature type="compositionally biased region" description="Basic and acidic residues" evidence="6">
    <location>
        <begin position="365"/>
        <end position="385"/>
    </location>
</feature>
<feature type="compositionally biased region" description="Acidic residues" evidence="6">
    <location>
        <begin position="351"/>
        <end position="364"/>
    </location>
</feature>
<dbReference type="Proteomes" id="UP000784294">
    <property type="component" value="Unassembled WGS sequence"/>
</dbReference>
<keyword evidence="4 5" id="KW-0238">DNA-binding</keyword>
<evidence type="ECO:0000256" key="5">
    <source>
        <dbReference type="RuleBase" id="RU000682"/>
    </source>
</evidence>
<evidence type="ECO:0000256" key="6">
    <source>
        <dbReference type="SAM" id="MobiDB-lite"/>
    </source>
</evidence>
<accession>A0A448WY16</accession>
<keyword evidence="4 5" id="KW-0539">Nucleus</keyword>
<evidence type="ECO:0000259" key="7">
    <source>
        <dbReference type="PROSITE" id="PS50071"/>
    </source>
</evidence>
<name>A0A448WY16_9PLAT</name>
<evidence type="ECO:0000313" key="9">
    <source>
        <dbReference type="Proteomes" id="UP000784294"/>
    </source>
</evidence>
<gene>
    <name evidence="8" type="ORF">PXEA_LOCUS16401</name>
</gene>
<dbReference type="GO" id="GO:0000978">
    <property type="term" value="F:RNA polymerase II cis-regulatory region sequence-specific DNA binding"/>
    <property type="evidence" value="ECO:0007669"/>
    <property type="project" value="TreeGrafter"/>
</dbReference>
<feature type="compositionally biased region" description="Acidic residues" evidence="6">
    <location>
        <begin position="308"/>
        <end position="324"/>
    </location>
</feature>
<feature type="region of interest" description="Disordered" evidence="6">
    <location>
        <begin position="347"/>
        <end position="403"/>
    </location>
</feature>
<dbReference type="InterPro" id="IPR009057">
    <property type="entry name" value="Homeodomain-like_sf"/>
</dbReference>
<organism evidence="8 9">
    <name type="scientific">Protopolystoma xenopodis</name>
    <dbReference type="NCBI Taxonomy" id="117903"/>
    <lineage>
        <taxon>Eukaryota</taxon>
        <taxon>Metazoa</taxon>
        <taxon>Spiralia</taxon>
        <taxon>Lophotrochozoa</taxon>
        <taxon>Platyhelminthes</taxon>
        <taxon>Monogenea</taxon>
        <taxon>Polyopisthocotylea</taxon>
        <taxon>Polystomatidea</taxon>
        <taxon>Polystomatidae</taxon>
        <taxon>Protopolystoma</taxon>
    </lineage>
</organism>
<dbReference type="PROSITE" id="PS50071">
    <property type="entry name" value="HOMEOBOX_2"/>
    <property type="match status" value="1"/>
</dbReference>
<dbReference type="SMART" id="SM00389">
    <property type="entry name" value="HOX"/>
    <property type="match status" value="1"/>
</dbReference>
<feature type="region of interest" description="Disordered" evidence="6">
    <location>
        <begin position="1"/>
        <end position="24"/>
    </location>
</feature>
<keyword evidence="2" id="KW-0217">Developmental protein</keyword>
<feature type="compositionally biased region" description="Polar residues" evidence="6">
    <location>
        <begin position="1"/>
        <end position="23"/>
    </location>
</feature>
<dbReference type="SUPFAM" id="SSF46689">
    <property type="entry name" value="Homeodomain-like"/>
    <property type="match status" value="1"/>
</dbReference>
<feature type="domain" description="Homeobox" evidence="7">
    <location>
        <begin position="461"/>
        <end position="510"/>
    </location>
</feature>
<keyword evidence="9" id="KW-1185">Reference proteome</keyword>
<dbReference type="AlphaFoldDB" id="A0A448WY16"/>
<dbReference type="Pfam" id="PF00046">
    <property type="entry name" value="Homeodomain"/>
    <property type="match status" value="1"/>
</dbReference>
<feature type="region of interest" description="Disordered" evidence="6">
    <location>
        <begin position="277"/>
        <end position="329"/>
    </location>
</feature>
<dbReference type="CDD" id="cd00086">
    <property type="entry name" value="homeodomain"/>
    <property type="match status" value="1"/>
</dbReference>
<dbReference type="GO" id="GO:0005634">
    <property type="term" value="C:nucleus"/>
    <property type="evidence" value="ECO:0007669"/>
    <property type="project" value="UniProtKB-SubCell"/>
</dbReference>
<comment type="subcellular location">
    <subcellularLocation>
        <location evidence="1 4 5">Nucleus</location>
    </subcellularLocation>
</comment>